<keyword evidence="3" id="KW-1185">Reference proteome</keyword>
<accession>A0AAV2A9Y0</accession>
<proteinExistence type="predicted"/>
<feature type="region of interest" description="Disordered" evidence="1">
    <location>
        <begin position="26"/>
        <end position="56"/>
    </location>
</feature>
<evidence type="ECO:0000313" key="3">
    <source>
        <dbReference type="Proteomes" id="UP001497382"/>
    </source>
</evidence>
<feature type="non-terminal residue" evidence="2">
    <location>
        <position position="56"/>
    </location>
</feature>
<sequence length="56" mass="6223">MKSFYLRCSPSKLPLFSFMAATTRRPPTISNSGLGGGASTPDFCEREMKKRPRRVG</sequence>
<evidence type="ECO:0000256" key="1">
    <source>
        <dbReference type="SAM" id="MobiDB-lite"/>
    </source>
</evidence>
<comment type="caution">
    <text evidence="2">The sequence shown here is derived from an EMBL/GenBank/DDBJ whole genome shotgun (WGS) entry which is preliminary data.</text>
</comment>
<reference evidence="2 3" key="1">
    <citation type="submission" date="2024-04" db="EMBL/GenBank/DDBJ databases">
        <authorList>
            <person name="Rising A."/>
            <person name="Reimegard J."/>
            <person name="Sonavane S."/>
            <person name="Akerstrom W."/>
            <person name="Nylinder S."/>
            <person name="Hedman E."/>
            <person name="Kallberg Y."/>
        </authorList>
    </citation>
    <scope>NUCLEOTIDE SEQUENCE [LARGE SCALE GENOMIC DNA]</scope>
</reference>
<dbReference type="AlphaFoldDB" id="A0AAV2A9Y0"/>
<gene>
    <name evidence="2" type="ORF">LARSCL_LOCUS11197</name>
</gene>
<dbReference type="EMBL" id="CAXIEN010000136">
    <property type="protein sequence ID" value="CAL1280801.1"/>
    <property type="molecule type" value="Genomic_DNA"/>
</dbReference>
<evidence type="ECO:0000313" key="2">
    <source>
        <dbReference type="EMBL" id="CAL1280801.1"/>
    </source>
</evidence>
<name>A0AAV2A9Y0_9ARAC</name>
<organism evidence="2 3">
    <name type="scientific">Larinioides sclopetarius</name>
    <dbReference type="NCBI Taxonomy" id="280406"/>
    <lineage>
        <taxon>Eukaryota</taxon>
        <taxon>Metazoa</taxon>
        <taxon>Ecdysozoa</taxon>
        <taxon>Arthropoda</taxon>
        <taxon>Chelicerata</taxon>
        <taxon>Arachnida</taxon>
        <taxon>Araneae</taxon>
        <taxon>Araneomorphae</taxon>
        <taxon>Entelegynae</taxon>
        <taxon>Araneoidea</taxon>
        <taxon>Araneidae</taxon>
        <taxon>Larinioides</taxon>
    </lineage>
</organism>
<protein>
    <submittedName>
        <fullName evidence="2">Uncharacterized protein</fullName>
    </submittedName>
</protein>
<dbReference type="Proteomes" id="UP001497382">
    <property type="component" value="Unassembled WGS sequence"/>
</dbReference>